<proteinExistence type="predicted"/>
<sequence length="90" mass="10441">MKNRIILGSLALDLQRAAIGYYQGSDKIAARFYGEAIERINELDNQSIKPYLRKHIQSVINLKNQKDIRKKAEDALMYSTIVQNYCLKYC</sequence>
<name>A0A0G0T748_9BACT</name>
<dbReference type="EMBL" id="LBZM01000002">
    <property type="protein sequence ID" value="KKR72819.1"/>
    <property type="molecule type" value="Genomic_DNA"/>
</dbReference>
<gene>
    <name evidence="1" type="ORF">UU14_C0002G0072</name>
</gene>
<comment type="caution">
    <text evidence="1">The sequence shown here is derived from an EMBL/GenBank/DDBJ whole genome shotgun (WGS) entry which is preliminary data.</text>
</comment>
<evidence type="ECO:0000313" key="2">
    <source>
        <dbReference type="Proteomes" id="UP000034664"/>
    </source>
</evidence>
<reference evidence="1 2" key="1">
    <citation type="journal article" date="2015" name="Nature">
        <title>rRNA introns, odd ribosomes, and small enigmatic genomes across a large radiation of phyla.</title>
        <authorList>
            <person name="Brown C.T."/>
            <person name="Hug L.A."/>
            <person name="Thomas B.C."/>
            <person name="Sharon I."/>
            <person name="Castelle C.J."/>
            <person name="Singh A."/>
            <person name="Wilkins M.J."/>
            <person name="Williams K.H."/>
            <person name="Banfield J.F."/>
        </authorList>
    </citation>
    <scope>NUCLEOTIDE SEQUENCE [LARGE SCALE GENOMIC DNA]</scope>
</reference>
<protein>
    <submittedName>
        <fullName evidence="1">Uncharacterized protein</fullName>
    </submittedName>
</protein>
<dbReference type="Proteomes" id="UP000034664">
    <property type="component" value="Unassembled WGS sequence"/>
</dbReference>
<organism evidence="1 2">
    <name type="scientific">Candidatus Roizmanbacteria bacterium GW2011_GWB1_40_7</name>
    <dbReference type="NCBI Taxonomy" id="1618482"/>
    <lineage>
        <taxon>Bacteria</taxon>
        <taxon>Candidatus Roizmaniibacteriota</taxon>
    </lineage>
</organism>
<dbReference type="AlphaFoldDB" id="A0A0G0T748"/>
<accession>A0A0G0T748</accession>
<evidence type="ECO:0000313" key="1">
    <source>
        <dbReference type="EMBL" id="KKR72819.1"/>
    </source>
</evidence>